<proteinExistence type="predicted"/>
<comment type="caution">
    <text evidence="1">The sequence shown here is derived from an EMBL/GenBank/DDBJ whole genome shotgun (WGS) entry which is preliminary data.</text>
</comment>
<evidence type="ECO:0000313" key="2">
    <source>
        <dbReference type="Proteomes" id="UP000654075"/>
    </source>
</evidence>
<dbReference type="Proteomes" id="UP000654075">
    <property type="component" value="Unassembled WGS sequence"/>
</dbReference>
<keyword evidence="2" id="KW-1185">Reference proteome</keyword>
<sequence>MKCDASSLEDFAHKQRSRVGLGLHVEVGAEDSAASQSGPLESAEVPLATAEDVKIVQKHIDDLRIATGVAPIVDGSILKIYGRGEKLQRAQQLVQTLLVTGEWVGFSGAFVLSEETKEKKRACDGPSEQLLIKLPECPELKVVERHLHSMEKAAEADQLKLTSKPIAGKRTLMVEGHKAAHERVKLMVKELMETGESAMLTKFLSGSKVGVRTAAVAFSDSFSASANTPAAAAARTAAIPATPSSSSRSSGGVICAPPVLTGVAPAPAPAPEKKPLPQLGAGFRLLAPPTRVAASAPPGIPDETVAAAPSFVDLFGDLPAPVPAGRGGDFFVGLPPPEAASDAAVLDMYAAAENQLKTECAVQEASADGITE</sequence>
<evidence type="ECO:0000313" key="1">
    <source>
        <dbReference type="EMBL" id="CAE8609685.1"/>
    </source>
</evidence>
<protein>
    <submittedName>
        <fullName evidence="1">Uncharacterized protein</fullName>
    </submittedName>
</protein>
<gene>
    <name evidence="1" type="ORF">PGLA1383_LOCUS27510</name>
</gene>
<name>A0A813FCV1_POLGL</name>
<dbReference type="AlphaFoldDB" id="A0A813FCV1"/>
<organism evidence="1 2">
    <name type="scientific">Polarella glacialis</name>
    <name type="common">Dinoflagellate</name>
    <dbReference type="NCBI Taxonomy" id="89957"/>
    <lineage>
        <taxon>Eukaryota</taxon>
        <taxon>Sar</taxon>
        <taxon>Alveolata</taxon>
        <taxon>Dinophyceae</taxon>
        <taxon>Suessiales</taxon>
        <taxon>Suessiaceae</taxon>
        <taxon>Polarella</taxon>
    </lineage>
</organism>
<accession>A0A813FCV1</accession>
<dbReference type="EMBL" id="CAJNNV010024381">
    <property type="protein sequence ID" value="CAE8609685.1"/>
    <property type="molecule type" value="Genomic_DNA"/>
</dbReference>
<reference evidence="1" key="1">
    <citation type="submission" date="2021-02" db="EMBL/GenBank/DDBJ databases">
        <authorList>
            <person name="Dougan E. K."/>
            <person name="Rhodes N."/>
            <person name="Thang M."/>
            <person name="Chan C."/>
        </authorList>
    </citation>
    <scope>NUCLEOTIDE SEQUENCE</scope>
</reference>